<evidence type="ECO:0000313" key="3">
    <source>
        <dbReference type="Proteomes" id="UP001295684"/>
    </source>
</evidence>
<accession>A0AAD1X5M7</accession>
<sequence>MTNKKEMNKQITMLVYWIKDESGESLVFQLKQTKSGKEVLKFGMEQVLKLISQDIEKQRVTFFIMSEDSVPKKGQRLPKDIMQRCLKLFMSDASVESLKKMITCMNEHHTKKNKQMGQKENAGMKSNPTPKSARSIKNVNLNDNLPKINRKRKMKALMSGNPKKISEYLREEKRIKQKRQTEENKEEEKTVSLGKDEIDPEKCYICRLPEELLCIIIDFGTKFELDEMKKVNRYFNDLISMRRKSVTFSKQGIPFEIFKMYMTKSPQLESIQFKCTNVIKSNDIFAIEALNLVSLKTLDVTTLTGLTERALMRFVRRCKNLESLSIYAAMNIDADFYYCLRGCMKLTGFSINSSKNLPFTDLQKLHKNLDIFAKHLPHLKLKSLSLYELNDAVTTAYADCSEIAELLENLSFWTVSQKQGIDLLKDLVFFTSLKKLAICYNLIDCDQILIDEFNKEVIRDFITDACINLNTLVIGGLLDNHGAEILSEAMEKRNTIKTLKLLNCKLSDDGLVKILSKGEALEQIDITGSLLCTSGYAFKVVGSESTHMSTGRLPFAGAEKFVTNDGPLRNLREIKMSVIRHDRMPIRNMLVELFGIGIKLGLQNVG</sequence>
<organism evidence="2 3">
    <name type="scientific">Euplotes crassus</name>
    <dbReference type="NCBI Taxonomy" id="5936"/>
    <lineage>
        <taxon>Eukaryota</taxon>
        <taxon>Sar</taxon>
        <taxon>Alveolata</taxon>
        <taxon>Ciliophora</taxon>
        <taxon>Intramacronucleata</taxon>
        <taxon>Spirotrichea</taxon>
        <taxon>Hypotrichia</taxon>
        <taxon>Euplotida</taxon>
        <taxon>Euplotidae</taxon>
        <taxon>Moneuplotes</taxon>
    </lineage>
</organism>
<feature type="region of interest" description="Disordered" evidence="1">
    <location>
        <begin position="110"/>
        <end position="134"/>
    </location>
</feature>
<dbReference type="SUPFAM" id="SSF52047">
    <property type="entry name" value="RNI-like"/>
    <property type="match status" value="1"/>
</dbReference>
<dbReference type="InterPro" id="IPR032675">
    <property type="entry name" value="LRR_dom_sf"/>
</dbReference>
<comment type="caution">
    <text evidence="2">The sequence shown here is derived from an EMBL/GenBank/DDBJ whole genome shotgun (WGS) entry which is preliminary data.</text>
</comment>
<protein>
    <recommendedName>
        <fullName evidence="4">F-box domain-containing protein</fullName>
    </recommendedName>
</protein>
<proteinExistence type="predicted"/>
<evidence type="ECO:0000313" key="2">
    <source>
        <dbReference type="EMBL" id="CAI2359657.1"/>
    </source>
</evidence>
<dbReference type="Proteomes" id="UP001295684">
    <property type="component" value="Unassembled WGS sequence"/>
</dbReference>
<dbReference type="EMBL" id="CAMPGE010000893">
    <property type="protein sequence ID" value="CAI2359657.1"/>
    <property type="molecule type" value="Genomic_DNA"/>
</dbReference>
<reference evidence="2" key="1">
    <citation type="submission" date="2023-07" db="EMBL/GenBank/DDBJ databases">
        <authorList>
            <consortium name="AG Swart"/>
            <person name="Singh M."/>
            <person name="Singh A."/>
            <person name="Seah K."/>
            <person name="Emmerich C."/>
        </authorList>
    </citation>
    <scope>NUCLEOTIDE SEQUENCE</scope>
    <source>
        <strain evidence="2">DP1</strain>
    </source>
</reference>
<name>A0AAD1X5M7_EUPCR</name>
<gene>
    <name evidence="2" type="ORF">ECRASSUSDP1_LOCUS950</name>
</gene>
<feature type="compositionally biased region" description="Polar residues" evidence="1">
    <location>
        <begin position="124"/>
        <end position="134"/>
    </location>
</feature>
<evidence type="ECO:0008006" key="4">
    <source>
        <dbReference type="Google" id="ProtNLM"/>
    </source>
</evidence>
<evidence type="ECO:0000256" key="1">
    <source>
        <dbReference type="SAM" id="MobiDB-lite"/>
    </source>
</evidence>
<dbReference type="Gene3D" id="3.80.10.10">
    <property type="entry name" value="Ribonuclease Inhibitor"/>
    <property type="match status" value="1"/>
</dbReference>
<keyword evidence="3" id="KW-1185">Reference proteome</keyword>
<dbReference type="AlphaFoldDB" id="A0AAD1X5M7"/>